<reference evidence="3" key="1">
    <citation type="submission" date="2019-10" db="EMBL/GenBank/DDBJ databases">
        <title>Streptomyces sp. nov., a novel actinobacterium isolated from alkaline environment.</title>
        <authorList>
            <person name="Golinska P."/>
        </authorList>
    </citation>
    <scope>NUCLEOTIDE SEQUENCE [LARGE SCALE GENOMIC DNA]</scope>
    <source>
        <strain evidence="3">DSM 42108</strain>
    </source>
</reference>
<gene>
    <name evidence="2" type="ORF">FOE67_12205</name>
</gene>
<protein>
    <submittedName>
        <fullName evidence="2">YbjN domain-containing protein</fullName>
    </submittedName>
</protein>
<dbReference type="Proteomes" id="UP000530234">
    <property type="component" value="Unassembled WGS sequence"/>
</dbReference>
<evidence type="ECO:0000313" key="3">
    <source>
        <dbReference type="Proteomes" id="UP000530234"/>
    </source>
</evidence>
<keyword evidence="3" id="KW-1185">Reference proteome</keyword>
<feature type="compositionally biased region" description="Low complexity" evidence="1">
    <location>
        <begin position="196"/>
        <end position="209"/>
    </location>
</feature>
<dbReference type="EMBL" id="VKHS01000248">
    <property type="protein sequence ID" value="MBB0230250.1"/>
    <property type="molecule type" value="Genomic_DNA"/>
</dbReference>
<evidence type="ECO:0000313" key="2">
    <source>
        <dbReference type="EMBL" id="MBB0230250.1"/>
    </source>
</evidence>
<feature type="region of interest" description="Disordered" evidence="1">
    <location>
        <begin position="1"/>
        <end position="33"/>
    </location>
</feature>
<dbReference type="RefSeq" id="WP_182663523.1">
    <property type="nucleotide sequence ID" value="NZ_VKHS01000248.1"/>
</dbReference>
<evidence type="ECO:0000256" key="1">
    <source>
        <dbReference type="SAM" id="MobiDB-lite"/>
    </source>
</evidence>
<organism evidence="2 3">
    <name type="scientific">Streptomyces calidiresistens</name>
    <dbReference type="NCBI Taxonomy" id="1485586"/>
    <lineage>
        <taxon>Bacteria</taxon>
        <taxon>Bacillati</taxon>
        <taxon>Actinomycetota</taxon>
        <taxon>Actinomycetes</taxon>
        <taxon>Kitasatosporales</taxon>
        <taxon>Streptomycetaceae</taxon>
        <taxon>Streptomyces</taxon>
    </lineage>
</organism>
<dbReference type="Pfam" id="PF10722">
    <property type="entry name" value="YbjN"/>
    <property type="match status" value="1"/>
</dbReference>
<proteinExistence type="predicted"/>
<sequence>MAEPRQTPDRTAPEPAPAAGTTEPADPAERARRTVEEALTDLAGATDARWESPGPGRYVVTLPGTRKLSTTCSLVVGEHSLSVNAFVIRRPDENHAEVHRWLLERNTRLYGVAYALDGLGDIYLAGRLPLASVTAEEIDRVLGTVLEQADGAFNTLLEKGFAGAIRREHAWRTARGESTRNLEAFAHLTRPPAETAGPSGPGADPGPDSGTDRPA</sequence>
<feature type="compositionally biased region" description="Basic and acidic residues" evidence="1">
    <location>
        <begin position="1"/>
        <end position="12"/>
    </location>
</feature>
<dbReference type="AlphaFoldDB" id="A0A7W3T3F7"/>
<accession>A0A7W3T3F7</accession>
<dbReference type="SUPFAM" id="SSF69635">
    <property type="entry name" value="Type III secretory system chaperone-like"/>
    <property type="match status" value="1"/>
</dbReference>
<dbReference type="Gene3D" id="3.30.1460.10">
    <property type="match status" value="1"/>
</dbReference>
<name>A0A7W3T3F7_9ACTN</name>
<dbReference type="InterPro" id="IPR019660">
    <property type="entry name" value="Put_sensory_transdc_reg_YbjN"/>
</dbReference>
<comment type="caution">
    <text evidence="2">The sequence shown here is derived from an EMBL/GenBank/DDBJ whole genome shotgun (WGS) entry which is preliminary data.</text>
</comment>
<feature type="region of interest" description="Disordered" evidence="1">
    <location>
        <begin position="187"/>
        <end position="215"/>
    </location>
</feature>